<dbReference type="GO" id="GO:0019441">
    <property type="term" value="P:L-tryptophan catabolic process to kynurenine"/>
    <property type="evidence" value="ECO:0007669"/>
    <property type="project" value="InterPro"/>
</dbReference>
<dbReference type="InterPro" id="IPR007325">
    <property type="entry name" value="KFase/CYL"/>
</dbReference>
<dbReference type="Gene3D" id="3.50.30.50">
    <property type="entry name" value="Putative cyclase"/>
    <property type="match status" value="1"/>
</dbReference>
<dbReference type="RefSeq" id="WP_183371327.1">
    <property type="nucleotide sequence ID" value="NZ_BAABHL010000043.1"/>
</dbReference>
<keyword evidence="3" id="KW-1185">Reference proteome</keyword>
<comment type="caution">
    <text evidence="2">The sequence shown here is derived from an EMBL/GenBank/DDBJ whole genome shotgun (WGS) entry which is preliminary data.</text>
</comment>
<organism evidence="2 3">
    <name type="scientific">Gordonia humi</name>
    <dbReference type="NCBI Taxonomy" id="686429"/>
    <lineage>
        <taxon>Bacteria</taxon>
        <taxon>Bacillati</taxon>
        <taxon>Actinomycetota</taxon>
        <taxon>Actinomycetes</taxon>
        <taxon>Mycobacteriales</taxon>
        <taxon>Gordoniaceae</taxon>
        <taxon>Gordonia</taxon>
    </lineage>
</organism>
<feature type="compositionally biased region" description="Polar residues" evidence="1">
    <location>
        <begin position="1"/>
        <end position="11"/>
    </location>
</feature>
<dbReference type="PANTHER" id="PTHR31118">
    <property type="entry name" value="CYCLASE-LIKE PROTEIN 2"/>
    <property type="match status" value="1"/>
</dbReference>
<dbReference type="SUPFAM" id="SSF102198">
    <property type="entry name" value="Putative cyclase"/>
    <property type="match status" value="1"/>
</dbReference>
<gene>
    <name evidence="2" type="ORF">BKA16_002885</name>
</gene>
<dbReference type="PANTHER" id="PTHR31118:SF12">
    <property type="entry name" value="CYCLASE-LIKE PROTEIN 2"/>
    <property type="match status" value="1"/>
</dbReference>
<name>A0A840F1I2_9ACTN</name>
<dbReference type="Pfam" id="PF04199">
    <property type="entry name" value="Cyclase"/>
    <property type="match status" value="1"/>
</dbReference>
<dbReference type="InterPro" id="IPR037175">
    <property type="entry name" value="KFase_sf"/>
</dbReference>
<proteinExistence type="predicted"/>
<evidence type="ECO:0000313" key="2">
    <source>
        <dbReference type="EMBL" id="MBB4136333.1"/>
    </source>
</evidence>
<feature type="region of interest" description="Disordered" evidence="1">
    <location>
        <begin position="1"/>
        <end position="20"/>
    </location>
</feature>
<evidence type="ECO:0000256" key="1">
    <source>
        <dbReference type="SAM" id="MobiDB-lite"/>
    </source>
</evidence>
<dbReference type="AlphaFoldDB" id="A0A840F1I2"/>
<dbReference type="Proteomes" id="UP000551501">
    <property type="component" value="Unassembled WGS sequence"/>
</dbReference>
<dbReference type="EMBL" id="JACIFP010000001">
    <property type="protein sequence ID" value="MBB4136333.1"/>
    <property type="molecule type" value="Genomic_DNA"/>
</dbReference>
<evidence type="ECO:0000313" key="3">
    <source>
        <dbReference type="Proteomes" id="UP000551501"/>
    </source>
</evidence>
<dbReference type="GO" id="GO:0004061">
    <property type="term" value="F:arylformamidase activity"/>
    <property type="evidence" value="ECO:0007669"/>
    <property type="project" value="InterPro"/>
</dbReference>
<reference evidence="2 3" key="1">
    <citation type="submission" date="2020-08" db="EMBL/GenBank/DDBJ databases">
        <title>Sequencing the genomes of 1000 actinobacteria strains.</title>
        <authorList>
            <person name="Klenk H.-P."/>
        </authorList>
    </citation>
    <scope>NUCLEOTIDE SEQUENCE [LARGE SCALE GENOMIC DNA]</scope>
    <source>
        <strain evidence="2 3">DSM 45298</strain>
    </source>
</reference>
<sequence length="290" mass="31231">MTTNDGETTVPTPAGANWGGGVWEGAVSWPTASDRVYDLAVRFEHGMTHHVAHPPYSYTLVKKHGQHNYPGGISSAMELLTIPGHGGTHVDAPAHISKDGRLFGGAHADDHQTWTDGIDAGSVEELPPLVGPGFLVDGTELFGREMTHEDGFGAEELDRWFAERPAPGPGSIVLFRTGLMQYWTDPERYLGTGVGVPGVKQSGAQWLTDRGVRAVGADTASFEHKPEWTVPALDVHVHLLVEHGVPIMESVQLETLARDEVYDGFHFVAAALRIKGGTGSPIRPLAFVHT</sequence>
<protein>
    <submittedName>
        <fullName evidence="2">Kynurenine formamidase</fullName>
    </submittedName>
</protein>
<accession>A0A840F1I2</accession>